<organism evidence="1 2">
    <name type="scientific">Candidatus Abyssobacteria bacterium SURF_17</name>
    <dbReference type="NCBI Taxonomy" id="2093361"/>
    <lineage>
        <taxon>Bacteria</taxon>
        <taxon>Pseudomonadati</taxon>
        <taxon>Candidatus Hydrogenedentota</taxon>
        <taxon>Candidatus Abyssobacteria</taxon>
    </lineage>
</organism>
<dbReference type="EMBL" id="QZKI01000131">
    <property type="protein sequence ID" value="RJP65029.1"/>
    <property type="molecule type" value="Genomic_DNA"/>
</dbReference>
<evidence type="ECO:0000313" key="2">
    <source>
        <dbReference type="Proteomes" id="UP000285961"/>
    </source>
</evidence>
<gene>
    <name evidence="1" type="ORF">C4532_18400</name>
</gene>
<name>A0A419EPN3_9BACT</name>
<accession>A0A419EPN3</accession>
<dbReference type="Proteomes" id="UP000285961">
    <property type="component" value="Unassembled WGS sequence"/>
</dbReference>
<comment type="caution">
    <text evidence="1">The sequence shown here is derived from an EMBL/GenBank/DDBJ whole genome shotgun (WGS) entry which is preliminary data.</text>
</comment>
<evidence type="ECO:0000313" key="1">
    <source>
        <dbReference type="EMBL" id="RJP65029.1"/>
    </source>
</evidence>
<sequence>MQDGASRLRETVWDFIVFEDAFLRRCKYAESSVKRVFVRAWKCVELSTGTAWKNSNYEALGNIMSNDIYFGRRRLINQYILILTSTSSIGH</sequence>
<reference evidence="1 2" key="1">
    <citation type="journal article" date="2017" name="ISME J.">
        <title>Energy and carbon metabolisms in a deep terrestrial subsurface fluid microbial community.</title>
        <authorList>
            <person name="Momper L."/>
            <person name="Jungbluth S.P."/>
            <person name="Lee M.D."/>
            <person name="Amend J.P."/>
        </authorList>
    </citation>
    <scope>NUCLEOTIDE SEQUENCE [LARGE SCALE GENOMIC DNA]</scope>
    <source>
        <strain evidence="1">SURF_17</strain>
    </source>
</reference>
<dbReference type="AlphaFoldDB" id="A0A419EPN3"/>
<proteinExistence type="predicted"/>
<protein>
    <submittedName>
        <fullName evidence="1">Uncharacterized protein</fullName>
    </submittedName>
</protein>